<evidence type="ECO:0000256" key="2">
    <source>
        <dbReference type="ARBA" id="ARBA00022679"/>
    </source>
</evidence>
<evidence type="ECO:0000313" key="6">
    <source>
        <dbReference type="Proteomes" id="UP000664795"/>
    </source>
</evidence>
<dbReference type="GO" id="GO:0003950">
    <property type="term" value="F:NAD+ poly-ADP-ribosyltransferase activity"/>
    <property type="evidence" value="ECO:0007669"/>
    <property type="project" value="InterPro"/>
</dbReference>
<dbReference type="RefSeq" id="WP_207334593.1">
    <property type="nucleotide sequence ID" value="NZ_JAFMYU010000004.1"/>
</dbReference>
<dbReference type="SUPFAM" id="SSF56399">
    <property type="entry name" value="ADP-ribosylation"/>
    <property type="match status" value="1"/>
</dbReference>
<organism evidence="5 6">
    <name type="scientific">Fibrella aquatilis</name>
    <dbReference type="NCBI Taxonomy" id="2817059"/>
    <lineage>
        <taxon>Bacteria</taxon>
        <taxon>Pseudomonadati</taxon>
        <taxon>Bacteroidota</taxon>
        <taxon>Cytophagia</taxon>
        <taxon>Cytophagales</taxon>
        <taxon>Spirosomataceae</taxon>
        <taxon>Fibrella</taxon>
    </lineage>
</organism>
<keyword evidence="1" id="KW-0328">Glycosyltransferase</keyword>
<evidence type="ECO:0000256" key="3">
    <source>
        <dbReference type="ARBA" id="ARBA00023027"/>
    </source>
</evidence>
<evidence type="ECO:0000256" key="1">
    <source>
        <dbReference type="ARBA" id="ARBA00022676"/>
    </source>
</evidence>
<dbReference type="Gene3D" id="3.90.228.10">
    <property type="match status" value="1"/>
</dbReference>
<gene>
    <name evidence="5" type="ORF">J2I48_06460</name>
</gene>
<dbReference type="GO" id="GO:0070212">
    <property type="term" value="P:protein poly-ADP-ribosylation"/>
    <property type="evidence" value="ECO:0007669"/>
    <property type="project" value="TreeGrafter"/>
</dbReference>
<keyword evidence="3" id="KW-0520">NAD</keyword>
<evidence type="ECO:0000313" key="5">
    <source>
        <dbReference type="EMBL" id="MBO0930628.1"/>
    </source>
</evidence>
<reference evidence="5 6" key="1">
    <citation type="submission" date="2021-03" db="EMBL/GenBank/DDBJ databases">
        <title>Fibrella sp. HMF5036 genome sequencing and assembly.</title>
        <authorList>
            <person name="Kang H."/>
            <person name="Kim H."/>
            <person name="Bae S."/>
            <person name="Joh K."/>
        </authorList>
    </citation>
    <scope>NUCLEOTIDE SEQUENCE [LARGE SCALE GENOMIC DNA]</scope>
    <source>
        <strain evidence="5 6">HMF5036</strain>
    </source>
</reference>
<accession>A0A939G3P4</accession>
<dbReference type="EMBL" id="JAFMYU010000004">
    <property type="protein sequence ID" value="MBO0930628.1"/>
    <property type="molecule type" value="Genomic_DNA"/>
</dbReference>
<name>A0A939G3P4_9BACT</name>
<dbReference type="GO" id="GO:1990404">
    <property type="term" value="F:NAD+-protein mono-ADP-ribosyltransferase activity"/>
    <property type="evidence" value="ECO:0007669"/>
    <property type="project" value="TreeGrafter"/>
</dbReference>
<proteinExistence type="predicted"/>
<dbReference type="Proteomes" id="UP000664795">
    <property type="component" value="Unassembled WGS sequence"/>
</dbReference>
<protein>
    <submittedName>
        <fullName evidence="5">ADP-ribose polymerase</fullName>
    </submittedName>
</protein>
<dbReference type="PANTHER" id="PTHR10459">
    <property type="entry name" value="DNA LIGASE"/>
    <property type="match status" value="1"/>
</dbReference>
<dbReference type="PANTHER" id="PTHR10459:SF117">
    <property type="entry name" value="POLY [ADP-RIBOSE] POLYMERASE TANKYRASE"/>
    <property type="match status" value="1"/>
</dbReference>
<keyword evidence="2" id="KW-0808">Transferase</keyword>
<dbReference type="Pfam" id="PF00644">
    <property type="entry name" value="PARP"/>
    <property type="match status" value="1"/>
</dbReference>
<dbReference type="GO" id="GO:0006302">
    <property type="term" value="P:double-strand break repair"/>
    <property type="evidence" value="ECO:0007669"/>
    <property type="project" value="TreeGrafter"/>
</dbReference>
<sequence>MSHTQRPQLLNNFLQQVTGLLNPANALQATTLTAPTTPTVVTATSTPAPMVAEDTTALRTVKLIMVTANNNNKYYEMRETASGTFTVEYGRVGSTKSTATYPLTLWDSKIREKKAKGYVDQTYLYADKPAATGTETITDQAVKSLIDKLIGFARESIYQNYVVTAQQVTSQQVQKAQQLLDELAGKLALNVDPATYNDLLLTLFQTIPRKMGRVSQHLMAQAPRTDADLQPLRDRLAAEQDTLDVMRSQVEMNQQTTDDGPDTAPPSLLDSLGLIVEPVADDRVLTLIKRMMGTDADKFDAAFAVSQARTEVAFALHKAEARNPKTQLLWHGSRSENWMSILKTGLVLRPTNAVITGKMFGYGVYFADQFSKSLNYTSLSGSVWAGGRQKEAYLAIYEVHVGKQLVIDQHETWCYDLNADTLLQRGKQHDSVYAQRGKSLLKNEFIVYNQNQSTIRYLVRVKV</sequence>
<comment type="caution">
    <text evidence="5">The sequence shown here is derived from an EMBL/GenBank/DDBJ whole genome shotgun (WGS) entry which is preliminary data.</text>
</comment>
<keyword evidence="6" id="KW-1185">Reference proteome</keyword>
<dbReference type="PROSITE" id="PS51059">
    <property type="entry name" value="PARP_CATALYTIC"/>
    <property type="match status" value="1"/>
</dbReference>
<feature type="domain" description="PARP catalytic" evidence="4">
    <location>
        <begin position="260"/>
        <end position="463"/>
    </location>
</feature>
<dbReference type="InterPro" id="IPR050800">
    <property type="entry name" value="ARTD/PARP"/>
</dbReference>
<evidence type="ECO:0000259" key="4">
    <source>
        <dbReference type="PROSITE" id="PS51059"/>
    </source>
</evidence>
<dbReference type="AlphaFoldDB" id="A0A939G3P4"/>
<dbReference type="InterPro" id="IPR012317">
    <property type="entry name" value="Poly(ADP-ribose)pol_cat_dom"/>
</dbReference>